<organism evidence="5 6">
    <name type="scientific">Cycloclasticus pugetii</name>
    <dbReference type="NCBI Taxonomy" id="34068"/>
    <lineage>
        <taxon>Bacteria</taxon>
        <taxon>Pseudomonadati</taxon>
        <taxon>Pseudomonadota</taxon>
        <taxon>Gammaproteobacteria</taxon>
        <taxon>Thiotrichales</taxon>
        <taxon>Piscirickettsiaceae</taxon>
        <taxon>Cycloclasticus</taxon>
    </lineage>
</organism>
<evidence type="ECO:0000256" key="3">
    <source>
        <dbReference type="ARBA" id="ARBA00023125"/>
    </source>
</evidence>
<dbReference type="Proteomes" id="UP000015462">
    <property type="component" value="Unassembled WGS sequence"/>
</dbReference>
<evidence type="ECO:0000256" key="1">
    <source>
        <dbReference type="ARBA" id="ARBA00010923"/>
    </source>
</evidence>
<dbReference type="InterPro" id="IPR000055">
    <property type="entry name" value="Restrct_endonuc_typeI_TRD"/>
</dbReference>
<dbReference type="Pfam" id="PF01420">
    <property type="entry name" value="Methylase_S"/>
    <property type="match status" value="2"/>
</dbReference>
<keyword evidence="3" id="KW-0238">DNA-binding</keyword>
<dbReference type="EMBL" id="ASHL01000004">
    <property type="protein sequence ID" value="EPD13302.1"/>
    <property type="molecule type" value="Genomic_DNA"/>
</dbReference>
<dbReference type="SUPFAM" id="SSF116734">
    <property type="entry name" value="DNA methylase specificity domain"/>
    <property type="match status" value="2"/>
</dbReference>
<dbReference type="Gene3D" id="3.90.220.20">
    <property type="entry name" value="DNA methylase specificity domains"/>
    <property type="match status" value="2"/>
</dbReference>
<dbReference type="InterPro" id="IPR052021">
    <property type="entry name" value="Type-I_RS_S_subunit"/>
</dbReference>
<feature type="domain" description="Type I restriction modification DNA specificity" evidence="4">
    <location>
        <begin position="229"/>
        <end position="407"/>
    </location>
</feature>
<comment type="similarity">
    <text evidence="1">Belongs to the type-I restriction system S methylase family.</text>
</comment>
<dbReference type="PANTHER" id="PTHR30408:SF12">
    <property type="entry name" value="TYPE I RESTRICTION ENZYME MJAVIII SPECIFICITY SUBUNIT"/>
    <property type="match status" value="1"/>
</dbReference>
<evidence type="ECO:0000259" key="4">
    <source>
        <dbReference type="Pfam" id="PF01420"/>
    </source>
</evidence>
<dbReference type="CDD" id="cd17259">
    <property type="entry name" value="RMtype1_S_StySKI-TRD2-CR2_like"/>
    <property type="match status" value="1"/>
</dbReference>
<dbReference type="GO" id="GO:0009307">
    <property type="term" value="P:DNA restriction-modification system"/>
    <property type="evidence" value="ECO:0007669"/>
    <property type="project" value="UniProtKB-KW"/>
</dbReference>
<protein>
    <submittedName>
        <fullName evidence="5">Restriction modification system DNA specificity subunit</fullName>
    </submittedName>
</protein>
<name>A0AB33Z283_9GAMM</name>
<gene>
    <name evidence="5" type="ORF">L196_06655</name>
</gene>
<evidence type="ECO:0000256" key="2">
    <source>
        <dbReference type="ARBA" id="ARBA00022747"/>
    </source>
</evidence>
<keyword evidence="2" id="KW-0680">Restriction system</keyword>
<reference evidence="5 6" key="1">
    <citation type="journal article" date="2013" name="Genome Announc.">
        <title>Genome Sequence of the Pyrene- and Fluoranthene-Degrading Bacterium Cycloclasticus sp. Strain PY97M.</title>
        <authorList>
            <person name="Cui Z."/>
            <person name="Xu G."/>
            <person name="Li Q."/>
            <person name="Gao W."/>
            <person name="Zheng L."/>
        </authorList>
    </citation>
    <scope>NUCLEOTIDE SEQUENCE [LARGE SCALE GENOMIC DNA]</scope>
    <source>
        <strain evidence="5 6">PY97M</strain>
    </source>
</reference>
<dbReference type="PANTHER" id="PTHR30408">
    <property type="entry name" value="TYPE-1 RESTRICTION ENZYME ECOKI SPECIFICITY PROTEIN"/>
    <property type="match status" value="1"/>
</dbReference>
<dbReference type="InterPro" id="IPR044946">
    <property type="entry name" value="Restrct_endonuc_typeI_TRD_sf"/>
</dbReference>
<comment type="caution">
    <text evidence="5">The sequence shown here is derived from an EMBL/GenBank/DDBJ whole genome shotgun (WGS) entry which is preliminary data.</text>
</comment>
<proteinExistence type="inferred from homology"/>
<sequence>MSKNIKQGLAPELRFPKFRNEPNWEETTIGKLGSFSYGKSAPKWSLEKDAPTPCVRYGELYTKFGCVISETYSRTNIEPNKLKFSKGGEILVPRVGERPEEFGKCCSYLSVANIAIGEMISVFETGQNPLFYTYYFRRMYRQFAEVVEGQNVKNLYYAELEPLTIFKPDPEEQQKIAECLRSLDELITVHTQKHQALQSYKKGLLQNLFPSEGETVPILRFPEFEEAGDWKCKPLKKVFSIFQGFAFSSKDSINNGARWLKIADVGIQEMNHNSPSYLPLEHKAKHKRYLVNKGDYVVALTRPILSGRLKIAPVDDVFHGALLNQRVGKIVAIQNSLFVYYLLQTKKMISDIERSIAGSEPPNLSAQQIEDIETYIPSLEEQKVIGSFLSSVDDLIKAQSQKIEELNAHKKGLMQQLFPAVDEMRA</sequence>
<dbReference type="GO" id="GO:0003677">
    <property type="term" value="F:DNA binding"/>
    <property type="evidence" value="ECO:0007669"/>
    <property type="project" value="UniProtKB-KW"/>
</dbReference>
<dbReference type="AlphaFoldDB" id="A0AB33Z283"/>
<evidence type="ECO:0000313" key="6">
    <source>
        <dbReference type="Proteomes" id="UP000015462"/>
    </source>
</evidence>
<evidence type="ECO:0000313" key="5">
    <source>
        <dbReference type="EMBL" id="EPD13302.1"/>
    </source>
</evidence>
<dbReference type="REBASE" id="68847">
    <property type="entry name" value="S.Csp97MORF6665P"/>
</dbReference>
<feature type="domain" description="Type I restriction modification DNA specificity" evidence="4">
    <location>
        <begin position="23"/>
        <end position="198"/>
    </location>
</feature>
<dbReference type="RefSeq" id="WP_016390417.1">
    <property type="nucleotide sequence ID" value="NZ_KE646807.1"/>
</dbReference>
<keyword evidence="6" id="KW-1185">Reference proteome</keyword>
<accession>A0AB33Z283</accession>